<organism evidence="1">
    <name type="scientific">uncultured Caudovirales phage</name>
    <dbReference type="NCBI Taxonomy" id="2100421"/>
    <lineage>
        <taxon>Viruses</taxon>
        <taxon>Duplodnaviria</taxon>
        <taxon>Heunggongvirae</taxon>
        <taxon>Uroviricota</taxon>
        <taxon>Caudoviricetes</taxon>
        <taxon>Peduoviridae</taxon>
        <taxon>Maltschvirus</taxon>
        <taxon>Maltschvirus maltsch</taxon>
    </lineage>
</organism>
<proteinExistence type="predicted"/>
<accession>A0A6J7XL35</accession>
<dbReference type="EMBL" id="LR798460">
    <property type="protein sequence ID" value="CAB5237960.1"/>
    <property type="molecule type" value="Genomic_DNA"/>
</dbReference>
<name>A0A6J7XL35_9CAUD</name>
<gene>
    <name evidence="1" type="ORF">UFOVP142_46</name>
</gene>
<protein>
    <submittedName>
        <fullName evidence="1">Uncharacterized protein</fullName>
    </submittedName>
</protein>
<reference evidence="1" key="1">
    <citation type="submission" date="2020-05" db="EMBL/GenBank/DDBJ databases">
        <authorList>
            <person name="Chiriac C."/>
            <person name="Salcher M."/>
            <person name="Ghai R."/>
            <person name="Kavagutti S V."/>
        </authorList>
    </citation>
    <scope>NUCLEOTIDE SEQUENCE</scope>
</reference>
<evidence type="ECO:0000313" key="1">
    <source>
        <dbReference type="EMBL" id="CAB5237960.1"/>
    </source>
</evidence>
<sequence length="83" mass="9746">MMKSTHYQQMKRVLDGVRVFAKENNCTIQEALAIDESVDRTKQIRAIYEIARAIRKEAPEAELRENEVAREIQRWIEIMQAAI</sequence>